<feature type="transmembrane region" description="Helical" evidence="11">
    <location>
        <begin position="55"/>
        <end position="77"/>
    </location>
</feature>
<dbReference type="GO" id="GO:0004222">
    <property type="term" value="F:metalloendopeptidase activity"/>
    <property type="evidence" value="ECO:0007669"/>
    <property type="project" value="InterPro"/>
</dbReference>
<evidence type="ECO:0000256" key="7">
    <source>
        <dbReference type="ARBA" id="ARBA00022833"/>
    </source>
</evidence>
<evidence type="ECO:0000256" key="3">
    <source>
        <dbReference type="ARBA" id="ARBA00022670"/>
    </source>
</evidence>
<keyword evidence="4 11" id="KW-0812">Transmembrane</keyword>
<dbReference type="Gene3D" id="3.30.2010.10">
    <property type="entry name" value="Metalloproteases ('zincins'), catalytic domain"/>
    <property type="match status" value="1"/>
</dbReference>
<proteinExistence type="predicted"/>
<evidence type="ECO:0000256" key="4">
    <source>
        <dbReference type="ARBA" id="ARBA00022692"/>
    </source>
</evidence>
<comment type="cofactor">
    <cofactor evidence="1">
        <name>Zn(2+)</name>
        <dbReference type="ChEBI" id="CHEBI:29105"/>
    </cofactor>
</comment>
<keyword evidence="6" id="KW-0378">Hydrolase</keyword>
<gene>
    <name evidence="13" type="ORF">A9309_00595</name>
</gene>
<keyword evidence="10 11" id="KW-0472">Membrane</keyword>
<dbReference type="PANTHER" id="PTHR43221">
    <property type="entry name" value="PROTEASE HTPX"/>
    <property type="match status" value="1"/>
</dbReference>
<evidence type="ECO:0000256" key="6">
    <source>
        <dbReference type="ARBA" id="ARBA00022801"/>
    </source>
</evidence>
<evidence type="ECO:0000256" key="10">
    <source>
        <dbReference type="ARBA" id="ARBA00023136"/>
    </source>
</evidence>
<evidence type="ECO:0000256" key="9">
    <source>
        <dbReference type="ARBA" id="ARBA00023049"/>
    </source>
</evidence>
<dbReference type="Proteomes" id="UP000092607">
    <property type="component" value="Unassembled WGS sequence"/>
</dbReference>
<keyword evidence="7" id="KW-0862">Zinc</keyword>
<keyword evidence="3" id="KW-0645">Protease</keyword>
<dbReference type="Pfam" id="PF01435">
    <property type="entry name" value="Peptidase_M48"/>
    <property type="match status" value="1"/>
</dbReference>
<protein>
    <recommendedName>
        <fullName evidence="12">Peptidase M48 domain-containing protein</fullName>
    </recommendedName>
</protein>
<reference evidence="13 14" key="1">
    <citation type="submission" date="2016-06" db="EMBL/GenBank/DDBJ databases">
        <title>Draft genome of Moraxella lacunata CCUG 57757A.</title>
        <authorList>
            <person name="Salva-Serra F."/>
            <person name="Engstrom-Jakobsson H."/>
            <person name="Thorell K."/>
            <person name="Gonzales-Siles L."/>
            <person name="Karlsson R."/>
            <person name="Boulund F."/>
            <person name="Engstrand L."/>
            <person name="Kristiansson E."/>
            <person name="Moore E."/>
        </authorList>
    </citation>
    <scope>NUCLEOTIDE SEQUENCE [LARGE SCALE GENOMIC DNA]</scope>
    <source>
        <strain evidence="13 14">CCUG 57757A</strain>
    </source>
</reference>
<evidence type="ECO:0000256" key="2">
    <source>
        <dbReference type="ARBA" id="ARBA00022475"/>
    </source>
</evidence>
<evidence type="ECO:0000256" key="5">
    <source>
        <dbReference type="ARBA" id="ARBA00022723"/>
    </source>
</evidence>
<organism evidence="13 14">
    <name type="scientific">Moraxella lacunata</name>
    <dbReference type="NCBI Taxonomy" id="477"/>
    <lineage>
        <taxon>Bacteria</taxon>
        <taxon>Pseudomonadati</taxon>
        <taxon>Pseudomonadota</taxon>
        <taxon>Gammaproteobacteria</taxon>
        <taxon>Moraxellales</taxon>
        <taxon>Moraxellaceae</taxon>
        <taxon>Moraxella</taxon>
    </lineage>
</organism>
<keyword evidence="9" id="KW-0482">Metalloprotease</keyword>
<evidence type="ECO:0000313" key="13">
    <source>
        <dbReference type="EMBL" id="OBX60794.1"/>
    </source>
</evidence>
<evidence type="ECO:0000256" key="8">
    <source>
        <dbReference type="ARBA" id="ARBA00022989"/>
    </source>
</evidence>
<dbReference type="AlphaFoldDB" id="A0A1B8PXP8"/>
<dbReference type="RefSeq" id="WP_065255774.1">
    <property type="nucleotide sequence ID" value="NZ_JARDJM010000009.1"/>
</dbReference>
<evidence type="ECO:0000256" key="11">
    <source>
        <dbReference type="SAM" id="Phobius"/>
    </source>
</evidence>
<evidence type="ECO:0000256" key="1">
    <source>
        <dbReference type="ARBA" id="ARBA00001947"/>
    </source>
</evidence>
<feature type="domain" description="Peptidase M48" evidence="12">
    <location>
        <begin position="145"/>
        <end position="382"/>
    </location>
</feature>
<evidence type="ECO:0000259" key="12">
    <source>
        <dbReference type="Pfam" id="PF01435"/>
    </source>
</evidence>
<dbReference type="InterPro" id="IPR050083">
    <property type="entry name" value="HtpX_protease"/>
</dbReference>
<feature type="transmembrane region" description="Helical" evidence="11">
    <location>
        <begin position="274"/>
        <end position="293"/>
    </location>
</feature>
<dbReference type="PANTHER" id="PTHR43221:SF2">
    <property type="entry name" value="PROTEASE HTPX HOMOLOG"/>
    <property type="match status" value="1"/>
</dbReference>
<dbReference type="InterPro" id="IPR001915">
    <property type="entry name" value="Peptidase_M48"/>
</dbReference>
<accession>A0A1B8PXP8</accession>
<evidence type="ECO:0000313" key="14">
    <source>
        <dbReference type="Proteomes" id="UP000092607"/>
    </source>
</evidence>
<name>A0A1B8PXP8_MORLA</name>
<dbReference type="GO" id="GO:0046872">
    <property type="term" value="F:metal ion binding"/>
    <property type="evidence" value="ECO:0007669"/>
    <property type="project" value="UniProtKB-KW"/>
</dbReference>
<feature type="transmembrane region" description="Helical" evidence="11">
    <location>
        <begin position="21"/>
        <end position="49"/>
    </location>
</feature>
<dbReference type="GO" id="GO:0006508">
    <property type="term" value="P:proteolysis"/>
    <property type="evidence" value="ECO:0007669"/>
    <property type="project" value="UniProtKB-KW"/>
</dbReference>
<comment type="caution">
    <text evidence="13">The sequence shown here is derived from an EMBL/GenBank/DDBJ whole genome shotgun (WGS) entry which is preliminary data.</text>
</comment>
<dbReference type="OrthoDB" id="15218at2"/>
<keyword evidence="5" id="KW-0479">Metal-binding</keyword>
<sequence length="799" mass="93823">MPQRIYQNFFELQRHYKRNSMVLYALFVMAMMIHVLLALLFFMIIWYVIFGDLGGFAWFWVLILVPSYFIMSVLYHYNKISHDNDFLLKDIDVTRLFINMSGVDLPVNHFNDDKDNNKKKKRQQVIYAKDIKDFEPKYRRYYEFAEQLAIASNITLPKLYVMDETGVNAFVAGVNQANMMLVVSKGALELDNESLYGLIGHEYGHILHGDAKLNVQMYVLMSGLSWLYDVADGLEWLSKWRQKPKAKRYQYQDDKGEHQEYVIVMGTGRLSIEFISLVIRLLGFLGMASSEWIKQHFNRQREFLADATSVQLTRSDGVAKLLQTLQRTPYLAHAQKRYTTHLSYFFFLNPQDAQTSINWRERMGHMGSTHPSNHERILALNEHYYDDFAKMAIDDLDVDVLQQTHDKMMLINWHKKSGVSDYTFVEFVLCDDKDIGKDKNAHLFVNSGDNKKAIDIAIYNNDIEISQDKVVNGRLVVNKSWQAQSEMIYPKQARADYELKNIHHVNMTHVKNMTLPLVIARYLRNDDLHRPMSKLFSLFYAIIFCHDNDGFYLSDTLDLADIFYIKSGNNDTIKIDKSLLKTVAEMDRRIDNGLLILIYHSIIKDLEHDDKRTLLKNDVHHLLGFINKPHHPDNHHNDLSLLWQGVHLYRLLAIFADDMDITDKPLLQKLTFMYHKYDMDMNDWIMITVMIYMVMAHYDDGDDIKCRASIQRLIRLINHEIVINEMDMTKLMQAMNAFSAIDMVLWLLKYQQKNTLTAKRYIDTLHTALLGDGILCERDYEILLTLHQYWCPDDEFVLY</sequence>
<keyword evidence="8 11" id="KW-1133">Transmembrane helix</keyword>
<dbReference type="EMBL" id="LZMS01000083">
    <property type="protein sequence ID" value="OBX60794.1"/>
    <property type="molecule type" value="Genomic_DNA"/>
</dbReference>
<keyword evidence="2" id="KW-1003">Cell membrane</keyword>